<dbReference type="PANTHER" id="PTHR43717">
    <property type="entry name" value="ANAEROBIC NITRIC OXIDE REDUCTASE FLAVORUBREDOXIN"/>
    <property type="match status" value="1"/>
</dbReference>
<organism evidence="1 2">
    <name type="scientific">Klebsiella pneumoniae</name>
    <dbReference type="NCBI Taxonomy" id="573"/>
    <lineage>
        <taxon>Bacteria</taxon>
        <taxon>Pseudomonadati</taxon>
        <taxon>Pseudomonadota</taxon>
        <taxon>Gammaproteobacteria</taxon>
        <taxon>Enterobacterales</taxon>
        <taxon>Enterobacteriaceae</taxon>
        <taxon>Klebsiella/Raoultella group</taxon>
        <taxon>Klebsiella</taxon>
        <taxon>Klebsiella pneumoniae complex</taxon>
    </lineage>
</organism>
<dbReference type="Gene3D" id="3.60.15.10">
    <property type="entry name" value="Ribonuclease Z/Hydroxyacylglutathione hydrolase-like"/>
    <property type="match status" value="1"/>
</dbReference>
<gene>
    <name evidence="1" type="primary">norV_3</name>
    <name evidence="1" type="ORF">NCTC204_03527</name>
</gene>
<dbReference type="PANTHER" id="PTHR43717:SF1">
    <property type="entry name" value="ANAEROBIC NITRIC OXIDE REDUCTASE FLAVORUBREDOXIN"/>
    <property type="match status" value="1"/>
</dbReference>
<sequence length="106" mass="11898">MLIDTVDHKFSREFVQNLRREIDLADLDYIVINHAEEDHAGALTELMMQIPDTRSTALPTPSTRSTATIIIRSGTFHVVKTGDTLDIGNGKQLISWKRRCCTGRTA</sequence>
<reference evidence="1 2" key="1">
    <citation type="submission" date="2018-06" db="EMBL/GenBank/DDBJ databases">
        <authorList>
            <consortium name="Pathogen Informatics"/>
            <person name="Doyle S."/>
        </authorList>
    </citation>
    <scope>NUCLEOTIDE SEQUENCE [LARGE SCALE GENOMIC DNA]</scope>
    <source>
        <strain evidence="1 2">NCTC204</strain>
    </source>
</reference>
<dbReference type="SUPFAM" id="SSF56281">
    <property type="entry name" value="Metallo-hydrolase/oxidoreductase"/>
    <property type="match status" value="1"/>
</dbReference>
<protein>
    <submittedName>
        <fullName evidence="1">Anaerobic nitric oxide reductase flavorubredoxin</fullName>
    </submittedName>
</protein>
<evidence type="ECO:0000313" key="2">
    <source>
        <dbReference type="Proteomes" id="UP000255192"/>
    </source>
</evidence>
<accession>A0A378ABN0</accession>
<dbReference type="EMBL" id="UGMD01000002">
    <property type="protein sequence ID" value="STV05211.1"/>
    <property type="molecule type" value="Genomic_DNA"/>
</dbReference>
<proteinExistence type="predicted"/>
<dbReference type="InterPro" id="IPR036866">
    <property type="entry name" value="RibonucZ/Hydroxyglut_hydro"/>
</dbReference>
<evidence type="ECO:0000313" key="1">
    <source>
        <dbReference type="EMBL" id="STV05211.1"/>
    </source>
</evidence>
<dbReference type="Proteomes" id="UP000255192">
    <property type="component" value="Unassembled WGS sequence"/>
</dbReference>
<dbReference type="AlphaFoldDB" id="A0A378ABN0"/>
<name>A0A378ABN0_KLEPN</name>